<keyword evidence="2" id="KW-0472">Membrane</keyword>
<feature type="transmembrane region" description="Helical" evidence="2">
    <location>
        <begin position="21"/>
        <end position="44"/>
    </location>
</feature>
<sequence length="130" mass="13757">MISWQQPNGAELVSSKTPTRGCLMIIVCYTILLFVVVIFLHLTLQSQSGHLILSVGAKVDDGKIELLLSQLKGKDMTKHITVGREKLAAIPSTGAVVTVTASVVGGDPTAAVACPAAEANKEEKVEEEDD</sequence>
<evidence type="ECO:0000313" key="3">
    <source>
        <dbReference type="EMBL" id="KAK8561975.1"/>
    </source>
</evidence>
<organism evidence="3 4">
    <name type="scientific">Hibiscus sabdariffa</name>
    <name type="common">roselle</name>
    <dbReference type="NCBI Taxonomy" id="183260"/>
    <lineage>
        <taxon>Eukaryota</taxon>
        <taxon>Viridiplantae</taxon>
        <taxon>Streptophyta</taxon>
        <taxon>Embryophyta</taxon>
        <taxon>Tracheophyta</taxon>
        <taxon>Spermatophyta</taxon>
        <taxon>Magnoliopsida</taxon>
        <taxon>eudicotyledons</taxon>
        <taxon>Gunneridae</taxon>
        <taxon>Pentapetalae</taxon>
        <taxon>rosids</taxon>
        <taxon>malvids</taxon>
        <taxon>Malvales</taxon>
        <taxon>Malvaceae</taxon>
        <taxon>Malvoideae</taxon>
        <taxon>Hibiscus</taxon>
    </lineage>
</organism>
<gene>
    <name evidence="3" type="ORF">V6N12_049030</name>
</gene>
<keyword evidence="2" id="KW-1133">Transmembrane helix</keyword>
<dbReference type="Pfam" id="PF00428">
    <property type="entry name" value="Ribosomal_60s"/>
    <property type="match status" value="1"/>
</dbReference>
<comment type="caution">
    <text evidence="3">The sequence shown here is derived from an EMBL/GenBank/DDBJ whole genome shotgun (WGS) entry which is preliminary data.</text>
</comment>
<dbReference type="Proteomes" id="UP001472677">
    <property type="component" value="Unassembled WGS sequence"/>
</dbReference>
<dbReference type="InterPro" id="IPR044076">
    <property type="entry name" value="Ribosomal_P2"/>
</dbReference>
<evidence type="ECO:0000256" key="2">
    <source>
        <dbReference type="SAM" id="Phobius"/>
    </source>
</evidence>
<dbReference type="PANTHER" id="PTHR21141:SF5">
    <property type="entry name" value="LARGE RIBOSOMAL SUBUNIT PROTEIN P2"/>
    <property type="match status" value="1"/>
</dbReference>
<dbReference type="EMBL" id="JBBPBM010000013">
    <property type="protein sequence ID" value="KAK8561975.1"/>
    <property type="molecule type" value="Genomic_DNA"/>
</dbReference>
<reference evidence="3 4" key="1">
    <citation type="journal article" date="2024" name="G3 (Bethesda)">
        <title>Genome assembly of Hibiscus sabdariffa L. provides insights into metabolisms of medicinal natural products.</title>
        <authorList>
            <person name="Kim T."/>
        </authorList>
    </citation>
    <scope>NUCLEOTIDE SEQUENCE [LARGE SCALE GENOMIC DNA]</scope>
    <source>
        <strain evidence="3">TK-2024</strain>
        <tissue evidence="3">Old leaves</tissue>
    </source>
</reference>
<protein>
    <submittedName>
        <fullName evidence="3">Uncharacterized protein</fullName>
    </submittedName>
</protein>
<evidence type="ECO:0000256" key="1">
    <source>
        <dbReference type="ARBA" id="ARBA00003362"/>
    </source>
</evidence>
<name>A0ABR2EJ00_9ROSI</name>
<evidence type="ECO:0000313" key="4">
    <source>
        <dbReference type="Proteomes" id="UP001472677"/>
    </source>
</evidence>
<dbReference type="PANTHER" id="PTHR21141">
    <property type="entry name" value="60S ACIDIC RIBOSOMAL PROTEIN FAMILY MEMBER"/>
    <property type="match status" value="1"/>
</dbReference>
<keyword evidence="2" id="KW-0812">Transmembrane</keyword>
<keyword evidence="4" id="KW-1185">Reference proteome</keyword>
<comment type="function">
    <text evidence="1">Plays an important role in the elongation step of protein synthesis.</text>
</comment>
<accession>A0ABR2EJ00</accession>
<proteinExistence type="predicted"/>